<comment type="cofactor">
    <cofactor evidence="1">
        <name>Ca(2+)</name>
        <dbReference type="ChEBI" id="CHEBI:29108"/>
    </cofactor>
</comment>
<evidence type="ECO:0000259" key="7">
    <source>
        <dbReference type="Pfam" id="PF00884"/>
    </source>
</evidence>
<evidence type="ECO:0000256" key="4">
    <source>
        <dbReference type="ARBA" id="ARBA00022729"/>
    </source>
</evidence>
<evidence type="ECO:0000256" key="2">
    <source>
        <dbReference type="ARBA" id="ARBA00008779"/>
    </source>
</evidence>
<evidence type="ECO:0000256" key="1">
    <source>
        <dbReference type="ARBA" id="ARBA00001913"/>
    </source>
</evidence>
<feature type="domain" description="Sulfatase N-terminal" evidence="7">
    <location>
        <begin position="30"/>
        <end position="370"/>
    </location>
</feature>
<gene>
    <name evidence="8" type="ORF">GCM10009119_28310</name>
</gene>
<dbReference type="CDD" id="cd16144">
    <property type="entry name" value="ARS_like"/>
    <property type="match status" value="1"/>
</dbReference>
<proteinExistence type="inferred from homology"/>
<comment type="similarity">
    <text evidence="2">Belongs to the sulfatase family.</text>
</comment>
<dbReference type="InterPro" id="IPR050738">
    <property type="entry name" value="Sulfatase"/>
</dbReference>
<keyword evidence="5" id="KW-0378">Hydrolase</keyword>
<organism evidence="8 9">
    <name type="scientific">Algoriphagus jejuensis</name>
    <dbReference type="NCBI Taxonomy" id="419934"/>
    <lineage>
        <taxon>Bacteria</taxon>
        <taxon>Pseudomonadati</taxon>
        <taxon>Bacteroidota</taxon>
        <taxon>Cytophagia</taxon>
        <taxon>Cytophagales</taxon>
        <taxon>Cyclobacteriaceae</taxon>
        <taxon>Algoriphagus</taxon>
    </lineage>
</organism>
<dbReference type="RefSeq" id="WP_343852702.1">
    <property type="nucleotide sequence ID" value="NZ_BAAAFI010000035.1"/>
</dbReference>
<dbReference type="InterPro" id="IPR000917">
    <property type="entry name" value="Sulfatase_N"/>
</dbReference>
<protein>
    <submittedName>
        <fullName evidence="8">Sulfatase</fullName>
    </submittedName>
</protein>
<comment type="caution">
    <text evidence="8">The sequence shown here is derived from an EMBL/GenBank/DDBJ whole genome shotgun (WGS) entry which is preliminary data.</text>
</comment>
<dbReference type="InterPro" id="IPR024607">
    <property type="entry name" value="Sulfatase_CS"/>
</dbReference>
<dbReference type="Gene3D" id="3.40.720.10">
    <property type="entry name" value="Alkaline Phosphatase, subunit A"/>
    <property type="match status" value="1"/>
</dbReference>
<dbReference type="InterPro" id="IPR017850">
    <property type="entry name" value="Alkaline_phosphatase_core_sf"/>
</dbReference>
<reference evidence="9" key="1">
    <citation type="journal article" date="2019" name="Int. J. Syst. Evol. Microbiol.">
        <title>The Global Catalogue of Microorganisms (GCM) 10K type strain sequencing project: providing services to taxonomists for standard genome sequencing and annotation.</title>
        <authorList>
            <consortium name="The Broad Institute Genomics Platform"/>
            <consortium name="The Broad Institute Genome Sequencing Center for Infectious Disease"/>
            <person name="Wu L."/>
            <person name="Ma J."/>
        </authorList>
    </citation>
    <scope>NUCLEOTIDE SEQUENCE [LARGE SCALE GENOMIC DNA]</scope>
    <source>
        <strain evidence="9">JCM 16112</strain>
    </source>
</reference>
<accession>A0ABP3YFB6</accession>
<keyword evidence="9" id="KW-1185">Reference proteome</keyword>
<dbReference type="PANTHER" id="PTHR42693:SF42">
    <property type="entry name" value="ARYLSULFATASE G"/>
    <property type="match status" value="1"/>
</dbReference>
<dbReference type="PROSITE" id="PS00149">
    <property type="entry name" value="SULFATASE_2"/>
    <property type="match status" value="1"/>
</dbReference>
<keyword evidence="3" id="KW-0479">Metal-binding</keyword>
<dbReference type="Pfam" id="PF00884">
    <property type="entry name" value="Sulfatase"/>
    <property type="match status" value="1"/>
</dbReference>
<evidence type="ECO:0000313" key="9">
    <source>
        <dbReference type="Proteomes" id="UP001500469"/>
    </source>
</evidence>
<evidence type="ECO:0000256" key="5">
    <source>
        <dbReference type="ARBA" id="ARBA00022801"/>
    </source>
</evidence>
<sequence length="524" mass="58161">MKFSLKLGILPALAGTFFFGSPILAQDKKPNIVFIVVDDLGYHDLAVTGSKFYETPHVDRLAEHSYQFVQGYSSSPVCSPARASLMLGVTPARHGITDWIGAAEGENWRKAGRFTKLLPPKYSHQLDADMTTLPEALKDAGYQTFFAGKWHLGSEGSYPEDHGFEINVGGYQSGSPMGGYFAPYENPKMTQGPDGENLSMRLAKETAQFIEGSHDRPFFAMLSFYAVHSPIQTTEEKWARFRAKAVQAGVADQGYEMERRLPIRIVQDNPVYAGLVEAMDDAVGRVMEALEKSGLAENTVVVFTSDHGGVASGDNFSTSNLPLRGGKGYQWEGGLRVPYFVHLPGQTKTRKVTTPASGIDIYPTLLTLAGGKPNAAIEGINLLPAMQGKKVAERNLFWHYPHYGNQGGDPSSIIRQGKWKLIHYWEDGHEELYNLEKDPGEKQDLAQHEPKLVQELSGTLLAYLEQSNANRAAPDPVYDSESEKAYLLKVRNERWPALESDRKAMLQPTWMPNADWWGSKVTRD</sequence>
<dbReference type="Gene3D" id="3.30.1120.10">
    <property type="match status" value="1"/>
</dbReference>
<evidence type="ECO:0000313" key="8">
    <source>
        <dbReference type="EMBL" id="GAA0879862.1"/>
    </source>
</evidence>
<evidence type="ECO:0000256" key="3">
    <source>
        <dbReference type="ARBA" id="ARBA00022723"/>
    </source>
</evidence>
<evidence type="ECO:0000256" key="6">
    <source>
        <dbReference type="ARBA" id="ARBA00022837"/>
    </source>
</evidence>
<dbReference type="EMBL" id="BAAAFI010000035">
    <property type="protein sequence ID" value="GAA0879862.1"/>
    <property type="molecule type" value="Genomic_DNA"/>
</dbReference>
<keyword evidence="6" id="KW-0106">Calcium</keyword>
<dbReference type="PANTHER" id="PTHR42693">
    <property type="entry name" value="ARYLSULFATASE FAMILY MEMBER"/>
    <property type="match status" value="1"/>
</dbReference>
<dbReference type="Proteomes" id="UP001500469">
    <property type="component" value="Unassembled WGS sequence"/>
</dbReference>
<name>A0ABP3YFB6_9BACT</name>
<keyword evidence="4" id="KW-0732">Signal</keyword>
<dbReference type="SUPFAM" id="SSF53649">
    <property type="entry name" value="Alkaline phosphatase-like"/>
    <property type="match status" value="1"/>
</dbReference>